<dbReference type="OrthoDB" id="10071442at2759"/>
<proteinExistence type="predicted"/>
<name>A0A3M7P0Z1_BRAPC</name>
<sequence length="162" mass="18772">MVRNSRVFDQETVEKWTIVYGDYIKFINNKITNLDKCLIDKDFNLNKRRTSGIIVGATSYGLILSFDEMIKSESLFLVSNFLFKNMLLSKKSFKYCIYDNACHLSGYIRNNVNTDNGINNNLLLDTNLIIDNFHIGNHTRSVCFEKHSSKNYPDLTSFDTEI</sequence>
<comment type="caution">
    <text evidence="1">The sequence shown here is derived from an EMBL/GenBank/DDBJ whole genome shotgun (WGS) entry which is preliminary data.</text>
</comment>
<dbReference type="EMBL" id="REGN01014309">
    <property type="protein sequence ID" value="RMZ92793.1"/>
    <property type="molecule type" value="Genomic_DNA"/>
</dbReference>
<evidence type="ECO:0000313" key="2">
    <source>
        <dbReference type="Proteomes" id="UP000276133"/>
    </source>
</evidence>
<organism evidence="1 2">
    <name type="scientific">Brachionus plicatilis</name>
    <name type="common">Marine rotifer</name>
    <name type="synonym">Brachionus muelleri</name>
    <dbReference type="NCBI Taxonomy" id="10195"/>
    <lineage>
        <taxon>Eukaryota</taxon>
        <taxon>Metazoa</taxon>
        <taxon>Spiralia</taxon>
        <taxon>Gnathifera</taxon>
        <taxon>Rotifera</taxon>
        <taxon>Eurotatoria</taxon>
        <taxon>Monogononta</taxon>
        <taxon>Pseudotrocha</taxon>
        <taxon>Ploima</taxon>
        <taxon>Brachionidae</taxon>
        <taxon>Brachionus</taxon>
    </lineage>
</organism>
<dbReference type="AlphaFoldDB" id="A0A3M7P0Z1"/>
<evidence type="ECO:0000313" key="1">
    <source>
        <dbReference type="EMBL" id="RMZ92793.1"/>
    </source>
</evidence>
<gene>
    <name evidence="1" type="ORF">BpHYR1_053324</name>
</gene>
<protein>
    <submittedName>
        <fullName evidence="1">Uncharacterized protein</fullName>
    </submittedName>
</protein>
<dbReference type="Proteomes" id="UP000276133">
    <property type="component" value="Unassembled WGS sequence"/>
</dbReference>
<accession>A0A3M7P0Z1</accession>
<reference evidence="1 2" key="1">
    <citation type="journal article" date="2018" name="Sci. Rep.">
        <title>Genomic signatures of local adaptation to the degree of environmental predictability in rotifers.</title>
        <authorList>
            <person name="Franch-Gras L."/>
            <person name="Hahn C."/>
            <person name="Garcia-Roger E.M."/>
            <person name="Carmona M.J."/>
            <person name="Serra M."/>
            <person name="Gomez A."/>
        </authorList>
    </citation>
    <scope>NUCLEOTIDE SEQUENCE [LARGE SCALE GENOMIC DNA]</scope>
    <source>
        <strain evidence="1">HYR1</strain>
    </source>
</reference>
<keyword evidence="2" id="KW-1185">Reference proteome</keyword>